<evidence type="ECO:0000256" key="1">
    <source>
        <dbReference type="SAM" id="Phobius"/>
    </source>
</evidence>
<dbReference type="Proteomes" id="UP000241229">
    <property type="component" value="Unassembled WGS sequence"/>
</dbReference>
<sequence>MTMLPRLLVRLLTIASMVASLLGAAAAHEVRPAYLDIREETPGVFSVLLKTPMQGDARLALSAAFSGDLVKLTPVMSRPTGDAMLQTWQIRALEPLEGQKVSIDGLQNTMTDALVRIEFLDGYVWLEKLTPGKPGATIPATQSRWTVAKTYVASGIEHILFGFDHLLFVASLMLIVRDWRMLVKTVTAFTVAHSITLTFATLGWAALSSAPVEVIIAFSIVLVGAEIVRMERGETSLTITWPWVVAFGFGLLHGFGFAGALADLGLPRGDIPLALFSFNVGVELGQLIFIAAILAVVAAARQFFTIPRQAVIASAYGIGTIAAFWGVERLDAMLRAAG</sequence>
<keyword evidence="2" id="KW-0732">Signal</keyword>
<feature type="chain" id="PRO_5015122950" description="HupE / UreJ protein" evidence="2">
    <location>
        <begin position="28"/>
        <end position="338"/>
    </location>
</feature>
<feature type="transmembrane region" description="Helical" evidence="1">
    <location>
        <begin position="240"/>
        <end position="262"/>
    </location>
</feature>
<feature type="signal peptide" evidence="2">
    <location>
        <begin position="1"/>
        <end position="27"/>
    </location>
</feature>
<dbReference type="InterPro" id="IPR032809">
    <property type="entry name" value="Put_HupE_UreJ"/>
</dbReference>
<dbReference type="OrthoDB" id="9808870at2"/>
<dbReference type="EMBL" id="PXYK01000038">
    <property type="protein sequence ID" value="PSJ52167.1"/>
    <property type="molecule type" value="Genomic_DNA"/>
</dbReference>
<evidence type="ECO:0008006" key="5">
    <source>
        <dbReference type="Google" id="ProtNLM"/>
    </source>
</evidence>
<feature type="transmembrane region" description="Helical" evidence="1">
    <location>
        <begin position="188"/>
        <end position="206"/>
    </location>
</feature>
<keyword evidence="1" id="KW-0812">Transmembrane</keyword>
<dbReference type="AlphaFoldDB" id="A0A2P7RPL6"/>
<comment type="caution">
    <text evidence="3">The sequence shown here is derived from an EMBL/GenBank/DDBJ whole genome shotgun (WGS) entry which is preliminary data.</text>
</comment>
<keyword evidence="1" id="KW-0472">Membrane</keyword>
<evidence type="ECO:0000313" key="4">
    <source>
        <dbReference type="Proteomes" id="UP000241229"/>
    </source>
</evidence>
<name>A0A2P7RPL6_9HYPH</name>
<dbReference type="RefSeq" id="WP_106775245.1">
    <property type="nucleotide sequence ID" value="NZ_PXYK01000038.1"/>
</dbReference>
<protein>
    <recommendedName>
        <fullName evidence="5">HupE / UreJ protein</fullName>
    </recommendedName>
</protein>
<keyword evidence="1" id="KW-1133">Transmembrane helix</keyword>
<gene>
    <name evidence="3" type="ORF">C7I84_26595</name>
</gene>
<evidence type="ECO:0000313" key="3">
    <source>
        <dbReference type="EMBL" id="PSJ52167.1"/>
    </source>
</evidence>
<accession>A0A2P7RPL6</accession>
<feature type="transmembrane region" description="Helical" evidence="1">
    <location>
        <begin position="274"/>
        <end position="298"/>
    </location>
</feature>
<reference evidence="3 4" key="1">
    <citation type="submission" date="2018-03" db="EMBL/GenBank/DDBJ databases">
        <title>The draft genome of Mesorhizobium sp. 6GN-30.</title>
        <authorList>
            <person name="Liu L."/>
            <person name="Li L."/>
            <person name="Wang T."/>
            <person name="Zhang X."/>
            <person name="Liang L."/>
        </authorList>
    </citation>
    <scope>NUCLEOTIDE SEQUENCE [LARGE SCALE GENOMIC DNA]</scope>
    <source>
        <strain evidence="3 4">6GN30</strain>
    </source>
</reference>
<keyword evidence="4" id="KW-1185">Reference proteome</keyword>
<evidence type="ECO:0000256" key="2">
    <source>
        <dbReference type="SAM" id="SignalP"/>
    </source>
</evidence>
<feature type="transmembrane region" description="Helical" evidence="1">
    <location>
        <begin position="159"/>
        <end position="176"/>
    </location>
</feature>
<feature type="transmembrane region" description="Helical" evidence="1">
    <location>
        <begin position="310"/>
        <end position="327"/>
    </location>
</feature>
<organism evidence="3 4">
    <name type="scientific">Kumtagia ephedrae</name>
    <dbReference type="NCBI Taxonomy" id="2116701"/>
    <lineage>
        <taxon>Bacteria</taxon>
        <taxon>Pseudomonadati</taxon>
        <taxon>Pseudomonadota</taxon>
        <taxon>Alphaproteobacteria</taxon>
        <taxon>Hyphomicrobiales</taxon>
        <taxon>Phyllobacteriaceae</taxon>
        <taxon>Kumtagia</taxon>
    </lineage>
</organism>
<feature type="transmembrane region" description="Helical" evidence="1">
    <location>
        <begin position="212"/>
        <end position="228"/>
    </location>
</feature>
<dbReference type="Pfam" id="PF13795">
    <property type="entry name" value="HupE_UreJ_2"/>
    <property type="match status" value="1"/>
</dbReference>
<proteinExistence type="predicted"/>